<accession>H9H7Z0</accession>
<dbReference type="GO" id="GO:0062185">
    <property type="term" value="F:secalciferol 1-monooxygenase activity"/>
    <property type="evidence" value="ECO:0007669"/>
    <property type="project" value="Ensembl"/>
</dbReference>
<keyword evidence="6 10" id="KW-0560">Oxidoreductase</keyword>
<evidence type="ECO:0000256" key="1">
    <source>
        <dbReference type="ARBA" id="ARBA00001971"/>
    </source>
</evidence>
<dbReference type="PRINTS" id="PR00463">
    <property type="entry name" value="EP450I"/>
</dbReference>
<evidence type="ECO:0000313" key="11">
    <source>
        <dbReference type="Ensembl" id="ENSMODP00000026680.2"/>
    </source>
</evidence>
<dbReference type="InParanoid" id="H9H7Z0"/>
<dbReference type="GO" id="GO:0045618">
    <property type="term" value="P:positive regulation of keratinocyte differentiation"/>
    <property type="evidence" value="ECO:0007669"/>
    <property type="project" value="Ensembl"/>
</dbReference>
<evidence type="ECO:0000256" key="9">
    <source>
        <dbReference type="PIRSR" id="PIRSR602401-1"/>
    </source>
</evidence>
<dbReference type="GO" id="GO:0046697">
    <property type="term" value="P:decidualization"/>
    <property type="evidence" value="ECO:0007669"/>
    <property type="project" value="Ensembl"/>
</dbReference>
<keyword evidence="5" id="KW-0809">Transit peptide</keyword>
<dbReference type="GO" id="GO:0036378">
    <property type="term" value="P:calcitriol biosynthetic process from calciol"/>
    <property type="evidence" value="ECO:0000318"/>
    <property type="project" value="GO_Central"/>
</dbReference>
<dbReference type="Ensembl" id="ENSMODT00000027159.3">
    <property type="protein sequence ID" value="ENSMODP00000026680.2"/>
    <property type="gene ID" value="ENSMODG00000021348.3"/>
</dbReference>
<dbReference type="InterPro" id="IPR050479">
    <property type="entry name" value="CYP11_CYP27_families"/>
</dbReference>
<dbReference type="GeneTree" id="ENSGT00950000182905"/>
<dbReference type="InterPro" id="IPR001128">
    <property type="entry name" value="Cyt_P450"/>
</dbReference>
<dbReference type="Proteomes" id="UP000002280">
    <property type="component" value="Unplaced"/>
</dbReference>
<dbReference type="InterPro" id="IPR002401">
    <property type="entry name" value="Cyt_P450_E_grp-I"/>
</dbReference>
<evidence type="ECO:0000256" key="8">
    <source>
        <dbReference type="ARBA" id="ARBA00023033"/>
    </source>
</evidence>
<dbReference type="GO" id="GO:0032496">
    <property type="term" value="P:response to lipopolysaccharide"/>
    <property type="evidence" value="ECO:0007669"/>
    <property type="project" value="Ensembl"/>
</dbReference>
<dbReference type="Gene3D" id="1.10.630.10">
    <property type="entry name" value="Cytochrome P450"/>
    <property type="match status" value="1"/>
</dbReference>
<dbReference type="GO" id="GO:0030500">
    <property type="term" value="P:regulation of bone mineralization"/>
    <property type="evidence" value="ECO:0007669"/>
    <property type="project" value="Ensembl"/>
</dbReference>
<keyword evidence="3 9" id="KW-0349">Heme</keyword>
<evidence type="ECO:0000256" key="6">
    <source>
        <dbReference type="ARBA" id="ARBA00023002"/>
    </source>
</evidence>
<organism evidence="11 12">
    <name type="scientific">Monodelphis domestica</name>
    <name type="common">Gray short-tailed opossum</name>
    <dbReference type="NCBI Taxonomy" id="13616"/>
    <lineage>
        <taxon>Eukaryota</taxon>
        <taxon>Metazoa</taxon>
        <taxon>Chordata</taxon>
        <taxon>Craniata</taxon>
        <taxon>Vertebrata</taxon>
        <taxon>Euteleostomi</taxon>
        <taxon>Mammalia</taxon>
        <taxon>Metatheria</taxon>
        <taxon>Didelphimorphia</taxon>
        <taxon>Didelphidae</taxon>
        <taxon>Monodelphis</taxon>
    </lineage>
</organism>
<evidence type="ECO:0000256" key="2">
    <source>
        <dbReference type="ARBA" id="ARBA00010617"/>
    </source>
</evidence>
<dbReference type="GO" id="GO:0034341">
    <property type="term" value="P:response to type II interferon"/>
    <property type="evidence" value="ECO:0007669"/>
    <property type="project" value="Ensembl"/>
</dbReference>
<dbReference type="GO" id="GO:0055074">
    <property type="term" value="P:calcium ion homeostasis"/>
    <property type="evidence" value="ECO:0007669"/>
    <property type="project" value="Ensembl"/>
</dbReference>
<dbReference type="HOGENOM" id="CLU_001570_28_3_1"/>
<dbReference type="OrthoDB" id="3945418at2759"/>
<keyword evidence="4 9" id="KW-0479">Metal-binding</keyword>
<dbReference type="OMA" id="AEFYKFG"/>
<dbReference type="GO" id="GO:0004498">
    <property type="term" value="F:calcidiol 1-monooxygenase activity"/>
    <property type="evidence" value="ECO:0000318"/>
    <property type="project" value="GO_Central"/>
</dbReference>
<evidence type="ECO:0000256" key="5">
    <source>
        <dbReference type="ARBA" id="ARBA00022946"/>
    </source>
</evidence>
<dbReference type="PANTHER" id="PTHR24279">
    <property type="entry name" value="CYTOCHROME P450"/>
    <property type="match status" value="1"/>
</dbReference>
<evidence type="ECO:0000256" key="4">
    <source>
        <dbReference type="ARBA" id="ARBA00022723"/>
    </source>
</evidence>
<dbReference type="Bgee" id="ENSMODG00000021348">
    <property type="expression patterns" value="Expressed in adult mammalian kidney and 14 other cell types or tissues"/>
</dbReference>
<gene>
    <name evidence="11" type="primary">CYP27B1</name>
</gene>
<evidence type="ECO:0000256" key="7">
    <source>
        <dbReference type="ARBA" id="ARBA00023004"/>
    </source>
</evidence>
<dbReference type="FunFam" id="1.10.630.10:FF:000006">
    <property type="entry name" value="Cytochrome P450 302a1, mitochondrial"/>
    <property type="match status" value="1"/>
</dbReference>
<dbReference type="AlphaFoldDB" id="H9H7Z0"/>
<dbReference type="GO" id="GO:0005506">
    <property type="term" value="F:iron ion binding"/>
    <property type="evidence" value="ECO:0007669"/>
    <property type="project" value="InterPro"/>
</dbReference>
<comment type="cofactor">
    <cofactor evidence="1 9">
        <name>heme</name>
        <dbReference type="ChEBI" id="CHEBI:30413"/>
    </cofactor>
</comment>
<evidence type="ECO:0000256" key="10">
    <source>
        <dbReference type="RuleBase" id="RU000461"/>
    </source>
</evidence>
<dbReference type="GO" id="GO:0070314">
    <property type="term" value="P:G1 to G0 transition"/>
    <property type="evidence" value="ECO:0007669"/>
    <property type="project" value="Ensembl"/>
</dbReference>
<dbReference type="GO" id="GO:0033280">
    <property type="term" value="P:response to vitamin D"/>
    <property type="evidence" value="ECO:0000318"/>
    <property type="project" value="GO_Central"/>
</dbReference>
<dbReference type="GO" id="GO:0008285">
    <property type="term" value="P:negative regulation of cell population proliferation"/>
    <property type="evidence" value="ECO:0007669"/>
    <property type="project" value="Ensembl"/>
</dbReference>
<dbReference type="GO" id="GO:0020037">
    <property type="term" value="F:heme binding"/>
    <property type="evidence" value="ECO:0007669"/>
    <property type="project" value="InterPro"/>
</dbReference>
<dbReference type="InterPro" id="IPR036396">
    <property type="entry name" value="Cyt_P450_sf"/>
</dbReference>
<dbReference type="GO" id="GO:0043627">
    <property type="term" value="P:response to estrogen"/>
    <property type="evidence" value="ECO:0007669"/>
    <property type="project" value="Ensembl"/>
</dbReference>
<dbReference type="FunCoup" id="H9H7Z0">
    <property type="interactions" value="376"/>
</dbReference>
<dbReference type="GO" id="GO:0070564">
    <property type="term" value="P:positive regulation of vitamin D receptor signaling pathway"/>
    <property type="evidence" value="ECO:0007669"/>
    <property type="project" value="Ensembl"/>
</dbReference>
<comment type="similarity">
    <text evidence="2 10">Belongs to the cytochrome P450 family.</text>
</comment>
<dbReference type="PANTHER" id="PTHR24279:SF121">
    <property type="entry name" value="CYTOCHROME P450 FAMILY 27 SUBFAMILY B MEMBER 1"/>
    <property type="match status" value="1"/>
</dbReference>
<dbReference type="PROSITE" id="PS00086">
    <property type="entry name" value="CYTOCHROME_P450"/>
    <property type="match status" value="1"/>
</dbReference>
<dbReference type="GO" id="GO:0006816">
    <property type="term" value="P:calcium ion transport"/>
    <property type="evidence" value="ECO:0007669"/>
    <property type="project" value="Ensembl"/>
</dbReference>
<dbReference type="eggNOG" id="KOG0159">
    <property type="taxonomic scope" value="Eukaryota"/>
</dbReference>
<dbReference type="GO" id="GO:0030308">
    <property type="term" value="P:negative regulation of cell growth"/>
    <property type="evidence" value="ECO:0007669"/>
    <property type="project" value="Ensembl"/>
</dbReference>
<dbReference type="GO" id="GO:0030282">
    <property type="term" value="P:bone mineralization"/>
    <property type="evidence" value="ECO:0007669"/>
    <property type="project" value="Ensembl"/>
</dbReference>
<reference evidence="11" key="2">
    <citation type="submission" date="2025-08" db="UniProtKB">
        <authorList>
            <consortium name="Ensembl"/>
        </authorList>
    </citation>
    <scope>IDENTIFICATION</scope>
</reference>
<dbReference type="STRING" id="13616.ENSMODP00000026680"/>
<keyword evidence="12" id="KW-1185">Reference proteome</keyword>
<feature type="binding site" description="axial binding residue" evidence="9">
    <location>
        <position position="463"/>
    </location>
    <ligand>
        <name>heme</name>
        <dbReference type="ChEBI" id="CHEBI:30413"/>
    </ligand>
    <ligandPart>
        <name>Fe</name>
        <dbReference type="ChEBI" id="CHEBI:18248"/>
    </ligandPart>
</feature>
<dbReference type="KEGG" id="mdo:100031497"/>
<evidence type="ECO:0000256" key="3">
    <source>
        <dbReference type="ARBA" id="ARBA00022617"/>
    </source>
</evidence>
<dbReference type="GO" id="GO:0042369">
    <property type="term" value="P:vitamin D catabolic process"/>
    <property type="evidence" value="ECO:0000318"/>
    <property type="project" value="GO_Central"/>
</dbReference>
<dbReference type="GO" id="GO:0005739">
    <property type="term" value="C:mitochondrion"/>
    <property type="evidence" value="ECO:0000318"/>
    <property type="project" value="GO_Central"/>
</dbReference>
<name>H9H7Z0_MONDO</name>
<reference evidence="11" key="1">
    <citation type="journal article" date="2007" name="Nature">
        <title>Genome of the marsupial Monodelphis domestica reveals innovation in non-coding sequences.</title>
        <authorList>
            <person name="Mikkelsen T.S."/>
            <person name="Wakefield M.J."/>
            <person name="Aken B."/>
            <person name="Amemiya C.T."/>
            <person name="Chang J.L."/>
            <person name="Duke S."/>
            <person name="Garber M."/>
            <person name="Gentles A.J."/>
            <person name="Goodstadt L."/>
            <person name="Heger A."/>
            <person name="Jurka J."/>
            <person name="Kamal M."/>
            <person name="Mauceli E."/>
            <person name="Searle S.M."/>
            <person name="Sharpe T."/>
            <person name="Baker M.L."/>
            <person name="Batzer M.A."/>
            <person name="Benos P.V."/>
            <person name="Belov K."/>
            <person name="Clamp M."/>
            <person name="Cook A."/>
            <person name="Cuff J."/>
            <person name="Das R."/>
            <person name="Davidow L."/>
            <person name="Deakin J.E."/>
            <person name="Fazzari M.J."/>
            <person name="Glass J.L."/>
            <person name="Grabherr M."/>
            <person name="Greally J.M."/>
            <person name="Gu W."/>
            <person name="Hore T.A."/>
            <person name="Huttley G.A."/>
            <person name="Kleber M."/>
            <person name="Jirtle R.L."/>
            <person name="Koina E."/>
            <person name="Lee J.T."/>
            <person name="Mahony S."/>
            <person name="Marra M.A."/>
            <person name="Miller R.D."/>
            <person name="Nicholls R.D."/>
            <person name="Oda M."/>
            <person name="Papenfuss A.T."/>
            <person name="Parra Z.E."/>
            <person name="Pollock D.D."/>
            <person name="Ray D.A."/>
            <person name="Schein J.E."/>
            <person name="Speed T.P."/>
            <person name="Thompson K."/>
            <person name="VandeBerg J.L."/>
            <person name="Wade C.M."/>
            <person name="Walker J.A."/>
            <person name="Waters P.D."/>
            <person name="Webber C."/>
            <person name="Weidman J.R."/>
            <person name="Xie X."/>
            <person name="Zody M.C."/>
            <person name="Baldwin J."/>
            <person name="Abdouelleil A."/>
            <person name="Abdulkadir J."/>
            <person name="Abebe A."/>
            <person name="Abera B."/>
            <person name="Abreu J."/>
            <person name="Acer S.C."/>
            <person name="Aftuck L."/>
            <person name="Alexander A."/>
            <person name="An P."/>
            <person name="Anderson E."/>
            <person name="Anderson S."/>
            <person name="Arachi H."/>
            <person name="Azer M."/>
            <person name="Bachantsang P."/>
            <person name="Barry A."/>
            <person name="Bayul T."/>
            <person name="Berlin A."/>
            <person name="Bessette D."/>
            <person name="Bloom T."/>
            <person name="Bloom T."/>
            <person name="Boguslavskiy L."/>
            <person name="Bonnet C."/>
            <person name="Boukhgalter B."/>
            <person name="Bourzgui I."/>
            <person name="Brown A."/>
            <person name="Cahill P."/>
            <person name="Channer S."/>
            <person name="Cheshatsang Y."/>
            <person name="Chuda L."/>
            <person name="Citroen M."/>
            <person name="Collymore A."/>
            <person name="Cooke P."/>
            <person name="Costello M."/>
            <person name="D'Aco K."/>
            <person name="Daza R."/>
            <person name="De Haan G."/>
            <person name="DeGray S."/>
            <person name="DeMaso C."/>
            <person name="Dhargay N."/>
            <person name="Dooley K."/>
            <person name="Dooley E."/>
            <person name="Doricent M."/>
            <person name="Dorje P."/>
            <person name="Dorjee K."/>
            <person name="Dupes A."/>
            <person name="Elong R."/>
            <person name="Falk J."/>
            <person name="Farina A."/>
            <person name="Faro S."/>
            <person name="Ferguson D."/>
            <person name="Fisher S."/>
            <person name="Foley C.D."/>
            <person name="Franke A."/>
            <person name="Friedrich D."/>
            <person name="Gadbois L."/>
            <person name="Gearin G."/>
            <person name="Gearin C.R."/>
            <person name="Giannoukos G."/>
            <person name="Goode T."/>
            <person name="Graham J."/>
            <person name="Grandbois E."/>
            <person name="Grewal S."/>
            <person name="Gyaltsen K."/>
            <person name="Hafez N."/>
            <person name="Hagos B."/>
            <person name="Hall J."/>
            <person name="Henson C."/>
            <person name="Hollinger A."/>
            <person name="Honan T."/>
            <person name="Huard M.D."/>
            <person name="Hughes L."/>
            <person name="Hurhula B."/>
            <person name="Husby M.E."/>
            <person name="Kamat A."/>
            <person name="Kanga B."/>
            <person name="Kashin S."/>
            <person name="Khazanovich D."/>
            <person name="Kisner P."/>
            <person name="Lance K."/>
            <person name="Lara M."/>
            <person name="Lee W."/>
            <person name="Lennon N."/>
            <person name="Letendre F."/>
            <person name="LeVine R."/>
            <person name="Lipovsky A."/>
            <person name="Liu X."/>
            <person name="Liu J."/>
            <person name="Liu S."/>
            <person name="Lokyitsang T."/>
            <person name="Lokyitsang Y."/>
            <person name="Lubonja R."/>
            <person name="Lui A."/>
            <person name="MacDonald P."/>
            <person name="Magnisalis V."/>
            <person name="Maru K."/>
            <person name="Matthews C."/>
            <person name="McCusker W."/>
            <person name="McDonough S."/>
            <person name="Mehta T."/>
            <person name="Meldrim J."/>
            <person name="Meneus L."/>
            <person name="Mihai O."/>
            <person name="Mihalev A."/>
            <person name="Mihova T."/>
            <person name="Mittelman R."/>
            <person name="Mlenga V."/>
            <person name="Montmayeur A."/>
            <person name="Mulrain L."/>
            <person name="Navidi A."/>
            <person name="Naylor J."/>
            <person name="Negash T."/>
            <person name="Nguyen T."/>
            <person name="Nguyen N."/>
            <person name="Nicol R."/>
            <person name="Norbu C."/>
            <person name="Norbu N."/>
            <person name="Novod N."/>
            <person name="O'Neill B."/>
            <person name="Osman S."/>
            <person name="Markiewicz E."/>
            <person name="Oyono O.L."/>
            <person name="Patti C."/>
            <person name="Phunkhang P."/>
            <person name="Pierre F."/>
            <person name="Priest M."/>
            <person name="Raghuraman S."/>
            <person name="Rege F."/>
            <person name="Reyes R."/>
            <person name="Rise C."/>
            <person name="Rogov P."/>
            <person name="Ross K."/>
            <person name="Ryan E."/>
            <person name="Settipalli S."/>
            <person name="Shea T."/>
            <person name="Sherpa N."/>
            <person name="Shi L."/>
            <person name="Shih D."/>
            <person name="Sparrow T."/>
            <person name="Spaulding J."/>
            <person name="Stalker J."/>
            <person name="Stange-Thomann N."/>
            <person name="Stavropoulos S."/>
            <person name="Stone C."/>
            <person name="Strader C."/>
            <person name="Tesfaye S."/>
            <person name="Thomson T."/>
            <person name="Thoulutsang Y."/>
            <person name="Thoulutsang D."/>
            <person name="Topham K."/>
            <person name="Topping I."/>
            <person name="Tsamla T."/>
            <person name="Vassiliev H."/>
            <person name="Vo A."/>
            <person name="Wangchuk T."/>
            <person name="Wangdi T."/>
            <person name="Weiand M."/>
            <person name="Wilkinson J."/>
            <person name="Wilson A."/>
            <person name="Yadav S."/>
            <person name="Young G."/>
            <person name="Yu Q."/>
            <person name="Zembek L."/>
            <person name="Zhong D."/>
            <person name="Zimmer A."/>
            <person name="Zwirko Z."/>
            <person name="Jaffe D.B."/>
            <person name="Alvarez P."/>
            <person name="Brockman W."/>
            <person name="Butler J."/>
            <person name="Chin C."/>
            <person name="Gnerre S."/>
            <person name="MacCallum I."/>
            <person name="Graves J.A."/>
            <person name="Ponting C.P."/>
            <person name="Breen M."/>
            <person name="Samollow P.B."/>
            <person name="Lander E.S."/>
            <person name="Lindblad-Toh K."/>
        </authorList>
    </citation>
    <scope>NUCLEOTIDE SEQUENCE [LARGE SCALE GENOMIC DNA]</scope>
</reference>
<dbReference type="GO" id="GO:0071305">
    <property type="term" value="P:cellular response to vitamin D"/>
    <property type="evidence" value="ECO:0007669"/>
    <property type="project" value="Ensembl"/>
</dbReference>
<dbReference type="InterPro" id="IPR017972">
    <property type="entry name" value="Cyt_P450_CS"/>
</dbReference>
<evidence type="ECO:0000313" key="12">
    <source>
        <dbReference type="Proteomes" id="UP000002280"/>
    </source>
</evidence>
<dbReference type="Pfam" id="PF00067">
    <property type="entry name" value="p450"/>
    <property type="match status" value="1"/>
</dbReference>
<dbReference type="SUPFAM" id="SSF48264">
    <property type="entry name" value="Cytochrome P450"/>
    <property type="match status" value="1"/>
</dbReference>
<keyword evidence="7 9" id="KW-0408">Iron</keyword>
<dbReference type="PRINTS" id="PR00385">
    <property type="entry name" value="P450"/>
</dbReference>
<sequence length="516" mass="56624">MLCRSPGICCLTMAQTLKPVTKMSQFARWILELGAKLGSKRRERAPSGLTDIPGPSTLGFLTELFCQGGLSRLHELQVQDSARFGPVWFASFGKVQTVYLAAPALIEQLLRQEGPHPERCSFSPWVEHRRRCHRACGLLTAEGDEWQRLRSLLAPLMLRPRAAAGFAETLDGVVGDLVRHLRRCRGRVGDSRDLVTDVAAEFYKFGLEGIGAVLLGSRLGCLELAVPPETEAFIRAVGSVFVSTLLTMAMPEWLNRLCPGPWARLCGDWEQMFAFAQQHVERGKAAASTGEPHNSSVSGPHLTRFLFQKEVPEAAILGNIAELLLAGVDTVSNTLSWALYELAHHPGVQTALHAEITGALAPGSPSHPATTLAQLPLLKAVVKEVLRLYPVVPGNSRVPDKDIRVGDYVIPKDTLVTLCHYSTSRDPGQFPDPNSFHPNRWLGGQPAPHPFASLPFGFGKRSCIGKRLAELELKLALARILTHFEVRPEPGAGLIRPMTRTVLVPERSINLKFVDR</sequence>
<protein>
    <submittedName>
        <fullName evidence="11">Cytochrome P450 family 27 subfamily B member 1</fullName>
    </submittedName>
</protein>
<reference evidence="11" key="3">
    <citation type="submission" date="2025-09" db="UniProtKB">
        <authorList>
            <consortium name="Ensembl"/>
        </authorList>
    </citation>
    <scope>IDENTIFICATION</scope>
</reference>
<proteinExistence type="inferred from homology"/>
<keyword evidence="8 10" id="KW-0503">Monooxygenase</keyword>